<dbReference type="InterPro" id="IPR001119">
    <property type="entry name" value="SLH_dom"/>
</dbReference>
<reference evidence="4 5" key="1">
    <citation type="submission" date="2018-09" db="EMBL/GenBank/DDBJ databases">
        <title>Comparative genomics of Leucobacter spp.</title>
        <authorList>
            <person name="Reis A.C."/>
            <person name="Kolvenbach B.A."/>
            <person name="Corvini P.F.X."/>
            <person name="Nunes O.C."/>
        </authorList>
    </citation>
    <scope>NUCLEOTIDE SEQUENCE [LARGE SCALE GENOMIC DNA]</scope>
    <source>
        <strain evidence="4 5">TAN 31504</strain>
    </source>
</reference>
<dbReference type="RefSeq" id="WP_202345043.1">
    <property type="nucleotide sequence ID" value="NZ_BAAAPI010000003.1"/>
</dbReference>
<dbReference type="Pfam" id="PF16640">
    <property type="entry name" value="Big_3_5"/>
    <property type="match status" value="1"/>
</dbReference>
<dbReference type="InterPro" id="IPR013783">
    <property type="entry name" value="Ig-like_fold"/>
</dbReference>
<evidence type="ECO:0000256" key="2">
    <source>
        <dbReference type="SAM" id="SignalP"/>
    </source>
</evidence>
<dbReference type="Pfam" id="PF07679">
    <property type="entry name" value="I-set"/>
    <property type="match status" value="1"/>
</dbReference>
<evidence type="ECO:0000313" key="5">
    <source>
        <dbReference type="Proteomes" id="UP001645859"/>
    </source>
</evidence>
<dbReference type="InterPro" id="IPR032109">
    <property type="entry name" value="Big_3_5"/>
</dbReference>
<dbReference type="InterPro" id="IPR006311">
    <property type="entry name" value="TAT_signal"/>
</dbReference>
<dbReference type="PROSITE" id="PS51318">
    <property type="entry name" value="TAT"/>
    <property type="match status" value="1"/>
</dbReference>
<dbReference type="Gene3D" id="2.60.40.10">
    <property type="entry name" value="Immunoglobulins"/>
    <property type="match status" value="2"/>
</dbReference>
<dbReference type="Proteomes" id="UP001645859">
    <property type="component" value="Unassembled WGS sequence"/>
</dbReference>
<evidence type="ECO:0000256" key="1">
    <source>
        <dbReference type="SAM" id="MobiDB-lite"/>
    </source>
</evidence>
<keyword evidence="2" id="KW-0732">Signal</keyword>
<dbReference type="EMBL" id="QYAC01000005">
    <property type="protein sequence ID" value="MBL3679773.1"/>
    <property type="molecule type" value="Genomic_DNA"/>
</dbReference>
<feature type="domain" description="SLH" evidence="3">
    <location>
        <begin position="851"/>
        <end position="918"/>
    </location>
</feature>
<feature type="domain" description="SLH" evidence="3">
    <location>
        <begin position="786"/>
        <end position="850"/>
    </location>
</feature>
<dbReference type="SMART" id="SM00409">
    <property type="entry name" value="IG"/>
    <property type="match status" value="1"/>
</dbReference>
<organism evidence="4 5">
    <name type="scientific">Leucobacter chromiireducens subsp. solipictus</name>
    <dbReference type="NCBI Taxonomy" id="398235"/>
    <lineage>
        <taxon>Bacteria</taxon>
        <taxon>Bacillati</taxon>
        <taxon>Actinomycetota</taxon>
        <taxon>Actinomycetes</taxon>
        <taxon>Micrococcales</taxon>
        <taxon>Microbacteriaceae</taxon>
        <taxon>Leucobacter</taxon>
    </lineage>
</organism>
<dbReference type="SUPFAM" id="SSF48726">
    <property type="entry name" value="Immunoglobulin"/>
    <property type="match status" value="1"/>
</dbReference>
<proteinExistence type="predicted"/>
<feature type="region of interest" description="Disordered" evidence="1">
    <location>
        <begin position="45"/>
        <end position="75"/>
    </location>
</feature>
<name>A0ABS1SKG6_9MICO</name>
<comment type="caution">
    <text evidence="4">The sequence shown here is derived from an EMBL/GenBank/DDBJ whole genome shotgun (WGS) entry which is preliminary data.</text>
</comment>
<keyword evidence="5" id="KW-1185">Reference proteome</keyword>
<dbReference type="InterPro" id="IPR036179">
    <property type="entry name" value="Ig-like_dom_sf"/>
</dbReference>
<protein>
    <recommendedName>
        <fullName evidence="3">SLH domain-containing protein</fullName>
    </recommendedName>
</protein>
<evidence type="ECO:0000259" key="3">
    <source>
        <dbReference type="PROSITE" id="PS51272"/>
    </source>
</evidence>
<dbReference type="Pfam" id="PF00395">
    <property type="entry name" value="SLH"/>
    <property type="match status" value="1"/>
</dbReference>
<dbReference type="InterPro" id="IPR013098">
    <property type="entry name" value="Ig_I-set"/>
</dbReference>
<feature type="signal peptide" evidence="2">
    <location>
        <begin position="1"/>
        <end position="44"/>
    </location>
</feature>
<dbReference type="InterPro" id="IPR003599">
    <property type="entry name" value="Ig_sub"/>
</dbReference>
<feature type="chain" id="PRO_5047211099" description="SLH domain-containing protein" evidence="2">
    <location>
        <begin position="45"/>
        <end position="974"/>
    </location>
</feature>
<gene>
    <name evidence="4" type="ORF">D3230_10830</name>
</gene>
<sequence>MKLSRPPLGSGVTPSRRRRLAVATALGTASALVFSGMITSPALAAPHGESTGTGTGTNSTDWSPALSVAPGLELDPASPNTLSLTGTGYATSNAWGATFGGAYILFGVVNPQTAEDSGSWAPSKRGVSGKHYDYAGGAGTNQIMVNYPGNDTEPGSPYMDEQGNWAAEFTIPGPQFTSQAGNAIDCFVQECGIITIGAHGQAQAGVEVFTPVTFAQAATIVAQPADQTVTAGTDAVFTAEASGAPAPSVQWQSRASESEEFTNVEGATAPTLTLPAVETSASGTQVRLVATNDAGSATSNPATLTVNAPATATTTTVAPQAVGSYPTDFAGKDVAVSATVAPAEAAGTVEFFANGVSLGSAEVAAGTATLTTQALVGGAQQVTAVFTPADATVFELSESAERSYRIVDLAPAVQAISQGATTRSIANAQFRWSVANWMSFGSGPAKQVLSGDQVALSPLPEDATATDRANQEFVFSGGTGAEDAAGNRVVSFDGTVRLTSGLMPRWDFSNPRVHTNAAGDGYITAEVGVTYFGSEVGGEDETFTPGRIVVSTFRGGTTTADGESTRFDATPLFEGQVAAGTWAGEFTGATFTNEFLQYVNGGVRSFLLQTGTTGSNLTKPALPVSLTFASAEVAAPALTVSPAGELPRTSTDVTIAGTGIDASAMTAWGTPQPAGVYVSLGWIANGGWKPSENAPSNTRVAVATRWVQETQATEGDSVQWTRGANDRASFSFTLPGITYTDVMAKKPAGDYRLAVYAIGAGGVRQAMNELSVDLKFAPETVKPPVGKVPFTDMQPGDKFYQEIAWMWKTKLSTGTKQADGTVKYLPKQNVSREAMAAFLYRLEGAKYQGPKVSPFADVQPGDKFYNEITWMYAEKISTGTKQASGKPKFMPKSQITREAMAAFMYRVEGAKFSAPKVSPFADMRPGDKFYREIAWMQHSGLSTGTKQPSGKPKYLPKGATSREAMAAFIYRSQH</sequence>
<dbReference type="PROSITE" id="PS51272">
    <property type="entry name" value="SLH"/>
    <property type="match status" value="2"/>
</dbReference>
<accession>A0ABS1SKG6</accession>
<evidence type="ECO:0000313" key="4">
    <source>
        <dbReference type="EMBL" id="MBL3679773.1"/>
    </source>
</evidence>